<protein>
    <submittedName>
        <fullName evidence="1">PBP1b-binding outer membrane lipoprotein LpoB</fullName>
    </submittedName>
</protein>
<keyword evidence="2" id="KW-1185">Reference proteome</keyword>
<dbReference type="RefSeq" id="WP_307218271.1">
    <property type="nucleotide sequence ID" value="NZ_JAUSTI010000010.1"/>
</dbReference>
<dbReference type="EMBL" id="JAUSTI010000010">
    <property type="protein sequence ID" value="MDQ0172260.1"/>
    <property type="molecule type" value="Genomic_DNA"/>
</dbReference>
<proteinExistence type="predicted"/>
<name>A0ABT9WHF4_9BACL</name>
<evidence type="ECO:0000313" key="1">
    <source>
        <dbReference type="EMBL" id="MDQ0172260.1"/>
    </source>
</evidence>
<evidence type="ECO:0000313" key="2">
    <source>
        <dbReference type="Proteomes" id="UP001233836"/>
    </source>
</evidence>
<keyword evidence="1" id="KW-0449">Lipoprotein</keyword>
<sequence length="84" mass="9547">MVKKLKQILLIIVALLLITGCRDQLDEEEYVDTSSNSSTSFTQLDSESEIKAESLQENEYILQNIDLSPIDTQAPFCWPNLQAR</sequence>
<gene>
    <name evidence="1" type="ORF">J2T19_003737</name>
</gene>
<dbReference type="Proteomes" id="UP001233836">
    <property type="component" value="Unassembled WGS sequence"/>
</dbReference>
<organism evidence="1 2">
    <name type="scientific">Paenibacillus tundrae</name>
    <dbReference type="NCBI Taxonomy" id="528187"/>
    <lineage>
        <taxon>Bacteria</taxon>
        <taxon>Bacillati</taxon>
        <taxon>Bacillota</taxon>
        <taxon>Bacilli</taxon>
        <taxon>Bacillales</taxon>
        <taxon>Paenibacillaceae</taxon>
        <taxon>Paenibacillus</taxon>
    </lineage>
</organism>
<comment type="caution">
    <text evidence="1">The sequence shown here is derived from an EMBL/GenBank/DDBJ whole genome shotgun (WGS) entry which is preliminary data.</text>
</comment>
<dbReference type="PROSITE" id="PS51257">
    <property type="entry name" value="PROKAR_LIPOPROTEIN"/>
    <property type="match status" value="1"/>
</dbReference>
<reference evidence="1 2" key="1">
    <citation type="submission" date="2023-07" db="EMBL/GenBank/DDBJ databases">
        <title>Sorghum-associated microbial communities from plants grown in Nebraska, USA.</title>
        <authorList>
            <person name="Schachtman D."/>
        </authorList>
    </citation>
    <scope>NUCLEOTIDE SEQUENCE [LARGE SCALE GENOMIC DNA]</scope>
    <source>
        <strain evidence="1 2">DS1314</strain>
    </source>
</reference>
<accession>A0ABT9WHF4</accession>